<protein>
    <recommendedName>
        <fullName evidence="4">Pseudouridine synthase</fullName>
        <ecNumber evidence="4">5.4.99.-</ecNumber>
    </recommendedName>
</protein>
<dbReference type="NCBIfam" id="TIGR00005">
    <property type="entry name" value="rluA_subfam"/>
    <property type="match status" value="1"/>
</dbReference>
<dbReference type="InterPro" id="IPR006225">
    <property type="entry name" value="PsdUridine_synth_RluC/D"/>
</dbReference>
<dbReference type="InterPro" id="IPR006145">
    <property type="entry name" value="PsdUridine_synth_RsuA/RluA"/>
</dbReference>
<dbReference type="InterPro" id="IPR006224">
    <property type="entry name" value="PsdUridine_synth_RluA-like_CS"/>
</dbReference>
<evidence type="ECO:0000256" key="1">
    <source>
        <dbReference type="ARBA" id="ARBA00010876"/>
    </source>
</evidence>
<reference evidence="6 7" key="1">
    <citation type="journal article" date="2016" name="Nat. Commun.">
        <title>Thousands of microbial genomes shed light on interconnected biogeochemical processes in an aquifer system.</title>
        <authorList>
            <person name="Anantharaman K."/>
            <person name="Brown C.T."/>
            <person name="Hug L.A."/>
            <person name="Sharon I."/>
            <person name="Castelle C.J."/>
            <person name="Probst A.J."/>
            <person name="Thomas B.C."/>
            <person name="Singh A."/>
            <person name="Wilkins M.J."/>
            <person name="Karaoz U."/>
            <person name="Brodie E.L."/>
            <person name="Williams K.H."/>
            <person name="Hubbard S.S."/>
            <person name="Banfield J.F."/>
        </authorList>
    </citation>
    <scope>NUCLEOTIDE SEQUENCE [LARGE SCALE GENOMIC DNA]</scope>
</reference>
<dbReference type="GO" id="GO:0003723">
    <property type="term" value="F:RNA binding"/>
    <property type="evidence" value="ECO:0007669"/>
    <property type="project" value="InterPro"/>
</dbReference>
<evidence type="ECO:0000259" key="5">
    <source>
        <dbReference type="Pfam" id="PF00849"/>
    </source>
</evidence>
<accession>A0A1F6ED69</accession>
<dbReference type="PANTHER" id="PTHR21600">
    <property type="entry name" value="MITOCHONDRIAL RNA PSEUDOURIDINE SYNTHASE"/>
    <property type="match status" value="1"/>
</dbReference>
<dbReference type="EC" id="5.4.99.-" evidence="4"/>
<dbReference type="GO" id="GO:0140098">
    <property type="term" value="F:catalytic activity, acting on RNA"/>
    <property type="evidence" value="ECO:0007669"/>
    <property type="project" value="UniProtKB-ARBA"/>
</dbReference>
<sequence>MNSQNANEISESDVTVVYEDADVLAVNKSSGLAVHAGGKTEEPTLVDWILRRYPALAEIGERGSLSDGREILRPGIVHRLDRDTSGIMILAKNQKAFEYLKNEFKNRRVKKIYNAFVYGALPEKQGTINLPIGKSRKDFPLWSAERDARGTLREAVTEYRVLSSTPQFSFVEVSPKSGRTHQIRVHFKALRHPIVCDKLYAPNRPCALGFTRLALHALSLELSLPSGARIKLETPLPEDFEKAEKILTQTTA</sequence>
<dbReference type="CDD" id="cd02869">
    <property type="entry name" value="PseudoU_synth_RluA_like"/>
    <property type="match status" value="1"/>
</dbReference>
<gene>
    <name evidence="6" type="ORF">A3A35_00425</name>
</gene>
<dbReference type="Gene3D" id="3.30.2350.10">
    <property type="entry name" value="Pseudouridine synthase"/>
    <property type="match status" value="1"/>
</dbReference>
<dbReference type="GO" id="GO:0000455">
    <property type="term" value="P:enzyme-directed rRNA pseudouridine synthesis"/>
    <property type="evidence" value="ECO:0007669"/>
    <property type="project" value="TreeGrafter"/>
</dbReference>
<dbReference type="InterPro" id="IPR050188">
    <property type="entry name" value="RluA_PseudoU_synthase"/>
</dbReference>
<keyword evidence="2 4" id="KW-0413">Isomerase</keyword>
<proteinExistence type="inferred from homology"/>
<organism evidence="6 7">
    <name type="scientific">Candidatus Kaiserbacteria bacterium RIFCSPLOWO2_01_FULL_51_21</name>
    <dbReference type="NCBI Taxonomy" id="1798508"/>
    <lineage>
        <taxon>Bacteria</taxon>
        <taxon>Candidatus Kaiseribacteriota</taxon>
    </lineage>
</organism>
<evidence type="ECO:0000256" key="3">
    <source>
        <dbReference type="PIRSR" id="PIRSR606225-1"/>
    </source>
</evidence>
<evidence type="ECO:0000256" key="2">
    <source>
        <dbReference type="ARBA" id="ARBA00023235"/>
    </source>
</evidence>
<dbReference type="AlphaFoldDB" id="A0A1F6ED69"/>
<dbReference type="InterPro" id="IPR020103">
    <property type="entry name" value="PsdUridine_synth_cat_dom_sf"/>
</dbReference>
<comment type="similarity">
    <text evidence="1 4">Belongs to the pseudouridine synthase RluA family.</text>
</comment>
<dbReference type="Pfam" id="PF00849">
    <property type="entry name" value="PseudoU_synth_2"/>
    <property type="match status" value="1"/>
</dbReference>
<dbReference type="PANTHER" id="PTHR21600:SF44">
    <property type="entry name" value="RIBOSOMAL LARGE SUBUNIT PSEUDOURIDINE SYNTHASE D"/>
    <property type="match status" value="1"/>
</dbReference>
<comment type="caution">
    <text evidence="6">The sequence shown here is derived from an EMBL/GenBank/DDBJ whole genome shotgun (WGS) entry which is preliminary data.</text>
</comment>
<feature type="active site" evidence="3">
    <location>
        <position position="81"/>
    </location>
</feature>
<feature type="domain" description="Pseudouridine synthase RsuA/RluA-like" evidence="5">
    <location>
        <begin position="22"/>
        <end position="188"/>
    </location>
</feature>
<comment type="function">
    <text evidence="4">Responsible for synthesis of pseudouridine from uracil.</text>
</comment>
<evidence type="ECO:0000313" key="6">
    <source>
        <dbReference type="EMBL" id="OGG71625.1"/>
    </source>
</evidence>
<dbReference type="SUPFAM" id="SSF55120">
    <property type="entry name" value="Pseudouridine synthase"/>
    <property type="match status" value="1"/>
</dbReference>
<dbReference type="STRING" id="1798508.A3A35_00425"/>
<comment type="catalytic activity">
    <reaction evidence="4">
        <text>a uridine in RNA = a pseudouridine in RNA</text>
        <dbReference type="Rhea" id="RHEA:48348"/>
        <dbReference type="Rhea" id="RHEA-COMP:12068"/>
        <dbReference type="Rhea" id="RHEA-COMP:12069"/>
        <dbReference type="ChEBI" id="CHEBI:65314"/>
        <dbReference type="ChEBI" id="CHEBI:65315"/>
    </reaction>
</comment>
<dbReference type="PROSITE" id="PS01129">
    <property type="entry name" value="PSI_RLU"/>
    <property type="match status" value="1"/>
</dbReference>
<dbReference type="Proteomes" id="UP000179115">
    <property type="component" value="Unassembled WGS sequence"/>
</dbReference>
<evidence type="ECO:0000256" key="4">
    <source>
        <dbReference type="RuleBase" id="RU362028"/>
    </source>
</evidence>
<name>A0A1F6ED69_9BACT</name>
<evidence type="ECO:0000313" key="7">
    <source>
        <dbReference type="Proteomes" id="UP000179115"/>
    </source>
</evidence>
<dbReference type="EMBL" id="MFLV01000011">
    <property type="protein sequence ID" value="OGG71625.1"/>
    <property type="molecule type" value="Genomic_DNA"/>
</dbReference>
<dbReference type="GO" id="GO:0009982">
    <property type="term" value="F:pseudouridine synthase activity"/>
    <property type="evidence" value="ECO:0007669"/>
    <property type="project" value="InterPro"/>
</dbReference>